<dbReference type="EMBL" id="CP009215">
    <property type="protein sequence ID" value="AIL97470.1"/>
    <property type="molecule type" value="Genomic_DNA"/>
</dbReference>
<evidence type="ECO:0000256" key="14">
    <source>
        <dbReference type="RuleBase" id="RU362132"/>
    </source>
</evidence>
<evidence type="ECO:0000256" key="12">
    <source>
        <dbReference type="ARBA" id="ARBA00023239"/>
    </source>
</evidence>
<keyword evidence="19" id="KW-1185">Reference proteome</keyword>
<dbReference type="Gene3D" id="3.40.50.970">
    <property type="match status" value="2"/>
</dbReference>
<evidence type="ECO:0000256" key="13">
    <source>
        <dbReference type="PIRSR" id="PIRSR036565-2"/>
    </source>
</evidence>
<dbReference type="InterPro" id="IPR029035">
    <property type="entry name" value="DHS-like_NAD/FAD-binding_dom"/>
</dbReference>
<evidence type="ECO:0000256" key="6">
    <source>
        <dbReference type="ARBA" id="ARBA00013202"/>
    </source>
</evidence>
<dbReference type="SUPFAM" id="SSF52467">
    <property type="entry name" value="DHS-like NAD/FAD-binding domain"/>
    <property type="match status" value="1"/>
</dbReference>
<dbReference type="Gene3D" id="3.40.50.1220">
    <property type="entry name" value="TPP-binding domain"/>
    <property type="match status" value="1"/>
</dbReference>
<organism evidence="18 19">
    <name type="scientific">Corynebacterium ureicelerivorans</name>
    <dbReference type="NCBI Taxonomy" id="401472"/>
    <lineage>
        <taxon>Bacteria</taxon>
        <taxon>Bacillati</taxon>
        <taxon>Actinomycetota</taxon>
        <taxon>Actinomycetes</taxon>
        <taxon>Mycobacteriales</taxon>
        <taxon>Corynebacteriaceae</taxon>
        <taxon>Corynebacterium</taxon>
    </lineage>
</organism>
<dbReference type="PANTHER" id="PTHR43452:SF1">
    <property type="entry name" value="PYRUVATE DECARBOXYLASE C186.09-RELATED"/>
    <property type="match status" value="1"/>
</dbReference>
<keyword evidence="9" id="KW-0210">Decarboxylase</keyword>
<feature type="binding site" evidence="13">
    <location>
        <position position="444"/>
    </location>
    <ligand>
        <name>Mg(2+)</name>
        <dbReference type="ChEBI" id="CHEBI:18420"/>
    </ligand>
</feature>
<evidence type="ECO:0000256" key="2">
    <source>
        <dbReference type="ARBA" id="ARBA00001920"/>
    </source>
</evidence>
<sequence length="567" mass="61362">MATTVGHYLATRLEQIGLEHYFQVPGDYNLQLLDELLKNENLQMMSCTNELNAAYAAEGYARANGASACVITFNVGAFSALNGVAGAYAERLPMIFISAGYNTNDEASGRFLHHTIGTTDYSYQEEMFRPVTCKTVRILTAEEAPAKIDDAIATALRESKPCYIEIASNLADAECPAPQPARFERAWEVGYDHKAVEKAATEIAAQLNAAEKPLLLAGPHLRPYGAVEAFRRVAEAIGCAVAVQPNAKSFFPEDHPQYIGHYLGTSSAPGVEAVVDLADCVLAAGPMFTDYSTVGWTTTVPSESGYIAIAENGVTTPEATYTGLPIAAVLEALAGKVERNTATIDQYNRDDVTGQQAEYTPADDSAQLTRAEMVHQINELIDGNSTLFAETGDSWFNGLHMQLPADAGFEIEMQWGAIGWSVPSSHGYAVAKGQDHHTILMVGDGSFQLTAQEVCNMIRYEDNITVIVVNNTGYVIESALHEGPYNYYKNWDYAALIKAFNAEDGEGIGITATTAGELRDALRVARASTRRPVLIEAQIPHDDMTQDLVKWGKPVSAAIGRPPATQQ</sequence>
<evidence type="ECO:0000259" key="15">
    <source>
        <dbReference type="Pfam" id="PF00205"/>
    </source>
</evidence>
<evidence type="ECO:0000259" key="17">
    <source>
        <dbReference type="Pfam" id="PF02776"/>
    </source>
</evidence>
<dbReference type="InterPro" id="IPR047214">
    <property type="entry name" value="TPP_PDC_IPDC"/>
</dbReference>
<feature type="binding site" evidence="13">
    <location>
        <position position="471"/>
    </location>
    <ligand>
        <name>Mg(2+)</name>
        <dbReference type="ChEBI" id="CHEBI:18420"/>
    </ligand>
</feature>
<dbReference type="Pfam" id="PF00205">
    <property type="entry name" value="TPP_enzyme_M"/>
    <property type="match status" value="1"/>
</dbReference>
<dbReference type="GO" id="GO:0000949">
    <property type="term" value="P:aromatic amino acid family catabolic process to alcohol via Ehrlich pathway"/>
    <property type="evidence" value="ECO:0007669"/>
    <property type="project" value="TreeGrafter"/>
</dbReference>
<evidence type="ECO:0000313" key="18">
    <source>
        <dbReference type="EMBL" id="AIL97470.1"/>
    </source>
</evidence>
<accession>A0A077HME3</accession>
<dbReference type="Pfam" id="PF02776">
    <property type="entry name" value="TPP_enzyme_N"/>
    <property type="match status" value="1"/>
</dbReference>
<evidence type="ECO:0000256" key="10">
    <source>
        <dbReference type="ARBA" id="ARBA00022842"/>
    </source>
</evidence>
<dbReference type="InterPro" id="IPR012000">
    <property type="entry name" value="Thiamin_PyroP_enz_cen_dom"/>
</dbReference>
<dbReference type="RefSeq" id="WP_038612918.1">
    <property type="nucleotide sequence ID" value="NZ_CP009215.1"/>
</dbReference>
<dbReference type="GO" id="GO:0004737">
    <property type="term" value="F:pyruvate decarboxylase activity"/>
    <property type="evidence" value="ECO:0007669"/>
    <property type="project" value="UniProtKB-EC"/>
</dbReference>
<protein>
    <recommendedName>
        <fullName evidence="7">Alpha-keto-acid decarboxylase</fullName>
        <ecNumber evidence="6">4.1.1.1</ecNumber>
    </recommendedName>
</protein>
<dbReference type="PIRSF" id="PIRSF036565">
    <property type="entry name" value="Pyruvt_ip_decrb"/>
    <property type="match status" value="1"/>
</dbReference>
<dbReference type="Pfam" id="PF02775">
    <property type="entry name" value="TPP_enzyme_C"/>
    <property type="match status" value="1"/>
</dbReference>
<keyword evidence="18" id="KW-0670">Pyruvate</keyword>
<comment type="cofactor">
    <cofactor evidence="2">
        <name>a metal cation</name>
        <dbReference type="ChEBI" id="CHEBI:25213"/>
    </cofactor>
</comment>
<evidence type="ECO:0000256" key="7">
    <source>
        <dbReference type="ARBA" id="ARBA00020054"/>
    </source>
</evidence>
<feature type="binding site" evidence="13">
    <location>
        <position position="473"/>
    </location>
    <ligand>
        <name>Mg(2+)</name>
        <dbReference type="ChEBI" id="CHEBI:18420"/>
    </ligand>
</feature>
<comment type="function">
    <text evidence="4">Decarboxylates branched-chain and aromatic alpha-keto acids to aldehydes.</text>
</comment>
<dbReference type="GO" id="GO:0030976">
    <property type="term" value="F:thiamine pyrophosphate binding"/>
    <property type="evidence" value="ECO:0007669"/>
    <property type="project" value="InterPro"/>
</dbReference>
<dbReference type="CDD" id="cd02005">
    <property type="entry name" value="TPP_PDC_IPDC"/>
    <property type="match status" value="1"/>
</dbReference>
<comment type="catalytic activity">
    <reaction evidence="1">
        <text>a 2-oxocarboxylate + H(+) = an aldehyde + CO2</text>
        <dbReference type="Rhea" id="RHEA:11628"/>
        <dbReference type="ChEBI" id="CHEBI:15378"/>
        <dbReference type="ChEBI" id="CHEBI:16526"/>
        <dbReference type="ChEBI" id="CHEBI:17478"/>
        <dbReference type="ChEBI" id="CHEBI:35179"/>
        <dbReference type="EC" id="4.1.1.1"/>
    </reaction>
</comment>
<dbReference type="FunFam" id="3.40.50.970:FF:000024">
    <property type="entry name" value="Pyruvate decarboxylase isozyme"/>
    <property type="match status" value="1"/>
</dbReference>
<dbReference type="FunFam" id="3.40.50.970:FF:000019">
    <property type="entry name" value="Pyruvate decarboxylase isozyme"/>
    <property type="match status" value="1"/>
</dbReference>
<dbReference type="OrthoDB" id="4959782at2"/>
<comment type="cofactor">
    <cofactor evidence="13">
        <name>Mg(2+)</name>
        <dbReference type="ChEBI" id="CHEBI:18420"/>
    </cofactor>
    <text evidence="13">Binds 1 Mg(2+) per subunit.</text>
</comment>
<evidence type="ECO:0000259" key="16">
    <source>
        <dbReference type="Pfam" id="PF02775"/>
    </source>
</evidence>
<gene>
    <name evidence="18" type="ORF">CUREI_09450</name>
</gene>
<comment type="similarity">
    <text evidence="5 14">Belongs to the TPP enzyme family.</text>
</comment>
<comment type="cofactor">
    <cofactor evidence="3">
        <name>thiamine diphosphate</name>
        <dbReference type="ChEBI" id="CHEBI:58937"/>
    </cofactor>
</comment>
<keyword evidence="11 14" id="KW-0786">Thiamine pyrophosphate</keyword>
<evidence type="ECO:0000256" key="1">
    <source>
        <dbReference type="ARBA" id="ARBA00001041"/>
    </source>
</evidence>
<feature type="domain" description="Thiamine pyrophosphate enzyme central" evidence="15">
    <location>
        <begin position="202"/>
        <end position="313"/>
    </location>
</feature>
<dbReference type="Proteomes" id="UP000028939">
    <property type="component" value="Chromosome"/>
</dbReference>
<dbReference type="STRING" id="401472.CUREI_09450"/>
<dbReference type="InterPro" id="IPR012001">
    <property type="entry name" value="Thiamin_PyroP_enz_TPP-bd_dom"/>
</dbReference>
<evidence type="ECO:0000256" key="3">
    <source>
        <dbReference type="ARBA" id="ARBA00001964"/>
    </source>
</evidence>
<dbReference type="CDD" id="cd07038">
    <property type="entry name" value="TPP_PYR_PDC_IPDC_like"/>
    <property type="match status" value="1"/>
</dbReference>
<dbReference type="EC" id="4.1.1.1" evidence="6"/>
<dbReference type="GO" id="GO:0005829">
    <property type="term" value="C:cytosol"/>
    <property type="evidence" value="ECO:0007669"/>
    <property type="project" value="TreeGrafter"/>
</dbReference>
<keyword evidence="12" id="KW-0456">Lyase</keyword>
<feature type="domain" description="Thiamine pyrophosphate enzyme N-terminal TPP-binding" evidence="17">
    <location>
        <begin position="4"/>
        <end position="113"/>
    </location>
</feature>
<dbReference type="InterPro" id="IPR012110">
    <property type="entry name" value="PDC/IPDC-like"/>
</dbReference>
<keyword evidence="10 13" id="KW-0460">Magnesium</keyword>
<name>A0A077HME3_9CORY</name>
<proteinExistence type="inferred from homology"/>
<evidence type="ECO:0000256" key="9">
    <source>
        <dbReference type="ARBA" id="ARBA00022793"/>
    </source>
</evidence>
<keyword evidence="8 13" id="KW-0479">Metal-binding</keyword>
<dbReference type="PANTHER" id="PTHR43452">
    <property type="entry name" value="PYRUVATE DECARBOXYLASE"/>
    <property type="match status" value="1"/>
</dbReference>
<reference evidence="18 19" key="1">
    <citation type="submission" date="2014-08" db="EMBL/GenBank/DDBJ databases">
        <title>Complete genome sequence of Corynebacterium ureicelerivorans DSM 45051, a lipophilic and urea-splitting isolate from a blood culture of a septicaemia patient.</title>
        <authorList>
            <person name="Tippelt A."/>
            <person name="Albersmeier A."/>
            <person name="Brinkrolf K."/>
            <person name="Ruckert C."/>
            <person name="Tauch A."/>
        </authorList>
    </citation>
    <scope>NUCLEOTIDE SEQUENCE [LARGE SCALE GENOMIC DNA]</scope>
    <source>
        <strain evidence="18 19">IMMIB RIV-2301</strain>
    </source>
</reference>
<dbReference type="InterPro" id="IPR029061">
    <property type="entry name" value="THDP-binding"/>
</dbReference>
<evidence type="ECO:0000256" key="11">
    <source>
        <dbReference type="ARBA" id="ARBA00023052"/>
    </source>
</evidence>
<evidence type="ECO:0000313" key="19">
    <source>
        <dbReference type="Proteomes" id="UP000028939"/>
    </source>
</evidence>
<dbReference type="KEGG" id="cuv:CUREI_09450"/>
<evidence type="ECO:0000256" key="8">
    <source>
        <dbReference type="ARBA" id="ARBA00022723"/>
    </source>
</evidence>
<dbReference type="InterPro" id="IPR011766">
    <property type="entry name" value="TPP_enzyme_TPP-bd"/>
</dbReference>
<dbReference type="SUPFAM" id="SSF52518">
    <property type="entry name" value="Thiamin diphosphate-binding fold (THDP-binding)"/>
    <property type="match status" value="2"/>
</dbReference>
<feature type="domain" description="Thiamine pyrophosphate enzyme TPP-binding" evidence="16">
    <location>
        <begin position="413"/>
        <end position="536"/>
    </location>
</feature>
<dbReference type="GO" id="GO:0000287">
    <property type="term" value="F:magnesium ion binding"/>
    <property type="evidence" value="ECO:0007669"/>
    <property type="project" value="InterPro"/>
</dbReference>
<dbReference type="AlphaFoldDB" id="A0A077HME3"/>
<dbReference type="HOGENOM" id="CLU_013748_0_2_11"/>
<evidence type="ECO:0000256" key="4">
    <source>
        <dbReference type="ARBA" id="ARBA00002938"/>
    </source>
</evidence>
<evidence type="ECO:0000256" key="5">
    <source>
        <dbReference type="ARBA" id="ARBA00007812"/>
    </source>
</evidence>
<dbReference type="InterPro" id="IPR047213">
    <property type="entry name" value="TPP_PYR_PDC_IPDC-like"/>
</dbReference>